<reference evidence="2" key="1">
    <citation type="journal article" date="2020" name="Fungal Divers.">
        <title>Resolving the Mortierellaceae phylogeny through synthesis of multi-gene phylogenetics and phylogenomics.</title>
        <authorList>
            <person name="Vandepol N."/>
            <person name="Liber J."/>
            <person name="Desiro A."/>
            <person name="Na H."/>
            <person name="Kennedy M."/>
            <person name="Barry K."/>
            <person name="Grigoriev I.V."/>
            <person name="Miller A.N."/>
            <person name="O'Donnell K."/>
            <person name="Stajich J.E."/>
            <person name="Bonito G."/>
        </authorList>
    </citation>
    <scope>NUCLEOTIDE SEQUENCE</scope>
    <source>
        <strain evidence="2">NRRL 6426</strain>
    </source>
</reference>
<dbReference type="OrthoDB" id="1060854at2759"/>
<dbReference type="PANTHER" id="PTHR15615">
    <property type="match status" value="1"/>
</dbReference>
<feature type="compositionally biased region" description="Low complexity" evidence="1">
    <location>
        <begin position="875"/>
        <end position="894"/>
    </location>
</feature>
<name>A0A9P5S4V5_9FUNG</name>
<gene>
    <name evidence="2" type="ORF">BG015_003249</name>
</gene>
<feature type="compositionally biased region" description="Low complexity" evidence="1">
    <location>
        <begin position="435"/>
        <end position="450"/>
    </location>
</feature>
<feature type="compositionally biased region" description="Low complexity" evidence="1">
    <location>
        <begin position="516"/>
        <end position="541"/>
    </location>
</feature>
<proteinExistence type="predicted"/>
<feature type="region of interest" description="Disordered" evidence="1">
    <location>
        <begin position="79"/>
        <end position="103"/>
    </location>
</feature>
<protein>
    <recommendedName>
        <fullName evidence="4">Cyclin-domain-containing protein</fullName>
    </recommendedName>
</protein>
<feature type="region of interest" description="Disordered" evidence="1">
    <location>
        <begin position="326"/>
        <end position="361"/>
    </location>
</feature>
<dbReference type="InterPro" id="IPR036915">
    <property type="entry name" value="Cyclin-like_sf"/>
</dbReference>
<feature type="region of interest" description="Disordered" evidence="1">
    <location>
        <begin position="489"/>
        <end position="566"/>
    </location>
</feature>
<feature type="compositionally biased region" description="Low complexity" evidence="1">
    <location>
        <begin position="80"/>
        <end position="97"/>
    </location>
</feature>
<feature type="compositionally biased region" description="Low complexity" evidence="1">
    <location>
        <begin position="844"/>
        <end position="853"/>
    </location>
</feature>
<accession>A0A9P5S4V5</accession>
<dbReference type="Pfam" id="PF08613">
    <property type="entry name" value="Cyclin"/>
    <property type="match status" value="2"/>
</dbReference>
<sequence length="894" mass="93203">MNPPHPFFNLHRRQTSSDLTIDASIPQSSPNNNNSSNNNNDDNNNNNNNSSSFCHPHRSSASSIYLTPIVADRNIITPRTTSTSSSSEQQHQSSTPSLPFTTTITPLFRPTPPLTHNRVSAIIATATLSAATTSSAEAAAAVTITLNNAVRKSSPSPACEECMASTSESRRQRAASPRSTRPCSPRHQHQQAAAATTYSSVITPEFDIVHHPIRDTVWIVSALLSLMAHKNDGQYNPLVDPITPFHSRAVPRISIEAYLTRILQFIPFTNEVLLNVLVFLDRIGGLGGMENEIVGLAEGCGTGRGSSSSSYRVDGSLQKNGLAADAVVASSSSQPRSPSSHTSTSSSFDTTTPSSSFSTGTATTSATQVATAAVTALPGSTSEQAQPSRCHTCRHTQRAHSMSSSSSSSRVESSSCSRTSFSASVKNEADPESCPPSSVSPTTSSSSSTTSCIHPINNNITNNSNLNSNLPMVHKRGREAEIHEHELQCVGGGTGSSGGGSGGGGSGGGGSRDSSESSTLSFSSSSTSPSSFTSSSTATTSPRLATTHQRPPPLPSCHNGDNNRGAGHLAKRARFQDPVATERVITSSTTIDAHITPGGATPAPTPKMTAAPNGFRVNSFNIHRLLITCLMVAAKFTSDLFYSNARYAKVGGLSLPELNQLELVFLFTTQFDLNVKEEELQRVGNALLRFKNREATALVSQVPLPAPPAAIAAQVARTVVVVGGGATYPNTINTAANTNTVNSDGHHALKTNTTATTQSSSETVVDSRQQPPRAGRFSIPSPTSPKSGPMSDRGFPQKPIPSLPSSSSSSSSSTSTVSSTATATLHAVSNSAGHSTTAVASGSRSQPPQLLSPPEERCGEWAEGGAGGNARDVHMATPAPTPSALSSSMPTGPN</sequence>
<feature type="compositionally biased region" description="Low complexity" evidence="1">
    <location>
        <begin position="28"/>
        <end position="52"/>
    </location>
</feature>
<dbReference type="GO" id="GO:0000307">
    <property type="term" value="C:cyclin-dependent protein kinase holoenzyme complex"/>
    <property type="evidence" value="ECO:0007669"/>
    <property type="project" value="TreeGrafter"/>
</dbReference>
<dbReference type="GO" id="GO:0016538">
    <property type="term" value="F:cyclin-dependent protein serine/threonine kinase regulator activity"/>
    <property type="evidence" value="ECO:0007669"/>
    <property type="project" value="TreeGrafter"/>
</dbReference>
<dbReference type="SUPFAM" id="SSF47954">
    <property type="entry name" value="Cyclin-like"/>
    <property type="match status" value="1"/>
</dbReference>
<organism evidence="2 3">
    <name type="scientific">Linnemannia schmuckeri</name>
    <dbReference type="NCBI Taxonomy" id="64567"/>
    <lineage>
        <taxon>Eukaryota</taxon>
        <taxon>Fungi</taxon>
        <taxon>Fungi incertae sedis</taxon>
        <taxon>Mucoromycota</taxon>
        <taxon>Mortierellomycotina</taxon>
        <taxon>Mortierellomycetes</taxon>
        <taxon>Mortierellales</taxon>
        <taxon>Mortierellaceae</taxon>
        <taxon>Linnemannia</taxon>
    </lineage>
</organism>
<dbReference type="Proteomes" id="UP000748756">
    <property type="component" value="Unassembled WGS sequence"/>
</dbReference>
<dbReference type="GO" id="GO:0019901">
    <property type="term" value="F:protein kinase binding"/>
    <property type="evidence" value="ECO:0007669"/>
    <property type="project" value="InterPro"/>
</dbReference>
<evidence type="ECO:0000256" key="1">
    <source>
        <dbReference type="SAM" id="MobiDB-lite"/>
    </source>
</evidence>
<dbReference type="InterPro" id="IPR013922">
    <property type="entry name" value="Cyclin_PHO80-like"/>
</dbReference>
<feature type="compositionally biased region" description="Low complexity" evidence="1">
    <location>
        <begin position="401"/>
        <end position="424"/>
    </location>
</feature>
<feature type="region of interest" description="Disordered" evidence="1">
    <location>
        <begin position="22"/>
        <end position="59"/>
    </location>
</feature>
<feature type="region of interest" description="Disordered" evidence="1">
    <location>
        <begin position="376"/>
        <end position="450"/>
    </location>
</feature>
<feature type="compositionally biased region" description="Polar residues" evidence="1">
    <location>
        <begin position="378"/>
        <end position="389"/>
    </location>
</feature>
<feature type="region of interest" description="Disordered" evidence="1">
    <location>
        <begin position="152"/>
        <end position="190"/>
    </location>
</feature>
<dbReference type="PANTHER" id="PTHR15615:SF94">
    <property type="entry name" value="PHO85 CYCLIN-6-RELATED"/>
    <property type="match status" value="1"/>
</dbReference>
<feature type="region of interest" description="Disordered" evidence="1">
    <location>
        <begin position="753"/>
        <end position="894"/>
    </location>
</feature>
<evidence type="ECO:0000313" key="3">
    <source>
        <dbReference type="Proteomes" id="UP000748756"/>
    </source>
</evidence>
<evidence type="ECO:0000313" key="2">
    <source>
        <dbReference type="EMBL" id="KAF9153514.1"/>
    </source>
</evidence>
<evidence type="ECO:0008006" key="4">
    <source>
        <dbReference type="Google" id="ProtNLM"/>
    </source>
</evidence>
<feature type="compositionally biased region" description="Polar residues" evidence="1">
    <location>
        <begin position="753"/>
        <end position="770"/>
    </location>
</feature>
<dbReference type="AlphaFoldDB" id="A0A9P5S4V5"/>
<feature type="compositionally biased region" description="Polar residues" evidence="1">
    <location>
        <begin position="830"/>
        <end position="843"/>
    </location>
</feature>
<feature type="compositionally biased region" description="Gly residues" evidence="1">
    <location>
        <begin position="490"/>
        <end position="511"/>
    </location>
</feature>
<dbReference type="EMBL" id="JAAAUQ010000170">
    <property type="protein sequence ID" value="KAF9153514.1"/>
    <property type="molecule type" value="Genomic_DNA"/>
</dbReference>
<feature type="compositionally biased region" description="Low complexity" evidence="1">
    <location>
        <begin position="803"/>
        <end position="829"/>
    </location>
</feature>
<dbReference type="GO" id="GO:0005634">
    <property type="term" value="C:nucleus"/>
    <property type="evidence" value="ECO:0007669"/>
    <property type="project" value="TreeGrafter"/>
</dbReference>
<dbReference type="Gene3D" id="1.10.472.10">
    <property type="entry name" value="Cyclin-like"/>
    <property type="match status" value="2"/>
</dbReference>
<keyword evidence="3" id="KW-1185">Reference proteome</keyword>
<comment type="caution">
    <text evidence="2">The sequence shown here is derived from an EMBL/GenBank/DDBJ whole genome shotgun (WGS) entry which is preliminary data.</text>
</comment>
<dbReference type="CDD" id="cd20558">
    <property type="entry name" value="CYCLIN_ScPCL7-like"/>
    <property type="match status" value="1"/>
</dbReference>